<sequence length="261" mass="28070">MDAAPKRGPGPALSRPMTLDPRVTNDPWKAVAARLLSGFQTRMTVMGMKLIAGIVLLTAASGAMAHDALLAQALARTAMPASELHGTLKTVTTVRGGDKPEIETETQDLARSPDKALASYAELKEVIGPDARVLSREAGRTVYTFTTRRVPRGYTGGGRVNVNTNNKNEDDDIKFEGRAEVSMDAKGAPYVSHLDLHMPQAQGNLLARIKKIDLSYAFAPWPTSDAMVATAVTADVDVRALFFVHRDVRAESVLVTDASTK</sequence>
<evidence type="ECO:0000313" key="2">
    <source>
        <dbReference type="EMBL" id="TCI12007.1"/>
    </source>
</evidence>
<gene>
    <name evidence="2" type="ORF">EZM97_01165</name>
</gene>
<evidence type="ECO:0000313" key="3">
    <source>
        <dbReference type="Proteomes" id="UP000291822"/>
    </source>
</evidence>
<dbReference type="Proteomes" id="UP000291822">
    <property type="component" value="Unassembled WGS sequence"/>
</dbReference>
<dbReference type="AlphaFoldDB" id="A0A4V2NM52"/>
<name>A0A4V2NM52_9GAMM</name>
<keyword evidence="3" id="KW-1185">Reference proteome</keyword>
<reference evidence="2 3" key="1">
    <citation type="submission" date="2019-02" db="EMBL/GenBank/DDBJ databases">
        <title>Dyella amyloliquefaciens sp. nov., isolated from forest soil.</title>
        <authorList>
            <person name="Gao Z.-H."/>
            <person name="Qiu L.-H."/>
        </authorList>
    </citation>
    <scope>NUCLEOTIDE SEQUENCE [LARGE SCALE GENOMIC DNA]</scope>
    <source>
        <strain evidence="2 3">KACC 12747</strain>
    </source>
</reference>
<proteinExistence type="predicted"/>
<organism evidence="2 3">
    <name type="scientific">Dyella soli</name>
    <dbReference type="NCBI Taxonomy" id="522319"/>
    <lineage>
        <taxon>Bacteria</taxon>
        <taxon>Pseudomonadati</taxon>
        <taxon>Pseudomonadota</taxon>
        <taxon>Gammaproteobacteria</taxon>
        <taxon>Lysobacterales</taxon>
        <taxon>Rhodanobacteraceae</taxon>
        <taxon>Dyella</taxon>
    </lineage>
</organism>
<accession>A0A4V2NM52</accession>
<dbReference type="EMBL" id="SJTG01000001">
    <property type="protein sequence ID" value="TCI12007.1"/>
    <property type="molecule type" value="Genomic_DNA"/>
</dbReference>
<feature type="region of interest" description="Disordered" evidence="1">
    <location>
        <begin position="1"/>
        <end position="21"/>
    </location>
</feature>
<dbReference type="RefSeq" id="WP_131406471.1">
    <property type="nucleotide sequence ID" value="NZ_SJTG01000001.1"/>
</dbReference>
<evidence type="ECO:0000256" key="1">
    <source>
        <dbReference type="SAM" id="MobiDB-lite"/>
    </source>
</evidence>
<comment type="caution">
    <text evidence="2">The sequence shown here is derived from an EMBL/GenBank/DDBJ whole genome shotgun (WGS) entry which is preliminary data.</text>
</comment>
<protein>
    <submittedName>
        <fullName evidence="2">Uncharacterized protein</fullName>
    </submittedName>
</protein>